<keyword evidence="1 5" id="KW-0808">Transferase</keyword>
<dbReference type="Pfam" id="PF01983">
    <property type="entry name" value="CofC"/>
    <property type="match status" value="1"/>
</dbReference>
<feature type="binding site" evidence="5">
    <location>
        <position position="147"/>
    </location>
    <ligand>
        <name>phosphoenolpyruvate</name>
        <dbReference type="ChEBI" id="CHEBI:58702"/>
    </ligand>
</feature>
<comment type="catalytic activity">
    <reaction evidence="5">
        <text>phosphoenolpyruvate + GTP + H(+) = enolpyruvoyl-2-diphospho-5'-guanosine + diphosphate</text>
        <dbReference type="Rhea" id="RHEA:30519"/>
        <dbReference type="ChEBI" id="CHEBI:15378"/>
        <dbReference type="ChEBI" id="CHEBI:33019"/>
        <dbReference type="ChEBI" id="CHEBI:37565"/>
        <dbReference type="ChEBI" id="CHEBI:58702"/>
        <dbReference type="ChEBI" id="CHEBI:143701"/>
        <dbReference type="EC" id="2.7.7.105"/>
    </reaction>
</comment>
<evidence type="ECO:0000256" key="4">
    <source>
        <dbReference type="ARBA" id="ARBA00023134"/>
    </source>
</evidence>
<dbReference type="InterPro" id="IPR002835">
    <property type="entry name" value="CofC"/>
</dbReference>
<dbReference type="SUPFAM" id="SSF53448">
    <property type="entry name" value="Nucleotide-diphospho-sugar transferases"/>
    <property type="match status" value="1"/>
</dbReference>
<keyword evidence="4 5" id="KW-0342">GTP-binding</keyword>
<dbReference type="GO" id="GO:0043814">
    <property type="term" value="F:phospholactate guanylyltransferase activity"/>
    <property type="evidence" value="ECO:0007669"/>
    <property type="project" value="UniProtKB-EC"/>
</dbReference>
<evidence type="ECO:0000313" key="7">
    <source>
        <dbReference type="EMBL" id="QXQ15891.1"/>
    </source>
</evidence>
<feature type="binding site" evidence="5">
    <location>
        <position position="167"/>
    </location>
    <ligand>
        <name>phosphoenolpyruvate</name>
        <dbReference type="ChEBI" id="CHEBI:58702"/>
    </ligand>
</feature>
<sequence>MRTRVHAVIAVKRLGLAKSRLGDTLAPAVRRQLVLAMLADTGAAAGAASAVVSITVVSPDRRVRDAVTEWGWWALAEPPNRAAPGVGGLNAALQFAASRTRRRHGPGAILAVQADLPALRPAELTAFLAAAPGGRRSFVADQHGVGTTALLQPDPTGSLDPRFGPRSADRHRAAGAAEPSGEWPGLRHDVDTAADLAVSHRLGTGPTTAGLLREIVDMGWQGPKFPTGSALWGCPGSAP</sequence>
<feature type="region of interest" description="Disordered" evidence="6">
    <location>
        <begin position="147"/>
        <end position="187"/>
    </location>
</feature>
<dbReference type="Proteomes" id="UP000887023">
    <property type="component" value="Chromosome"/>
</dbReference>
<feature type="binding site" evidence="5">
    <location>
        <position position="164"/>
    </location>
    <ligand>
        <name>phosphoenolpyruvate</name>
        <dbReference type="ChEBI" id="CHEBI:58702"/>
    </ligand>
</feature>
<keyword evidence="2 5" id="KW-0548">Nucleotidyltransferase</keyword>
<accession>A0ABX8SEX6</accession>
<dbReference type="EC" id="2.7.7.105" evidence="5"/>
<comment type="similarity">
    <text evidence="5">Belongs to the CofC family.</text>
</comment>
<organism evidence="7 8">
    <name type="scientific">Skermania pinensis</name>
    <dbReference type="NCBI Taxonomy" id="39122"/>
    <lineage>
        <taxon>Bacteria</taxon>
        <taxon>Bacillati</taxon>
        <taxon>Actinomycetota</taxon>
        <taxon>Actinomycetes</taxon>
        <taxon>Mycobacteriales</taxon>
        <taxon>Gordoniaceae</taxon>
        <taxon>Skermania</taxon>
    </lineage>
</organism>
<comment type="pathway">
    <text evidence="5">Cofactor biosynthesis; coenzyme F420 biosynthesis.</text>
</comment>
<dbReference type="PANTHER" id="PTHR40392:SF1">
    <property type="entry name" value="2-PHOSPHO-L-LACTATE GUANYLYLTRANSFERASE"/>
    <property type="match status" value="1"/>
</dbReference>
<evidence type="ECO:0000256" key="2">
    <source>
        <dbReference type="ARBA" id="ARBA00022695"/>
    </source>
</evidence>
<dbReference type="HAMAP" id="MF_02114">
    <property type="entry name" value="CofC"/>
    <property type="match status" value="1"/>
</dbReference>
<evidence type="ECO:0000256" key="6">
    <source>
        <dbReference type="SAM" id="MobiDB-lite"/>
    </source>
</evidence>
<keyword evidence="8" id="KW-1185">Reference proteome</keyword>
<comment type="function">
    <text evidence="5">Guanylyltransferase that catalyzes the activation of phosphoenolpyruvate (PEP) as enolpyruvoyl-2-diphospho-5'-guanosine, via the condensation of PEP with GTP. It is involved in the biosynthesis of coenzyme F420, a hydride carrier cofactor.</text>
</comment>
<name>A0ABX8SEX6_9ACTN</name>
<dbReference type="PANTHER" id="PTHR40392">
    <property type="entry name" value="2-PHOSPHO-L-LACTATE GUANYLYLTRANSFERASE"/>
    <property type="match status" value="1"/>
</dbReference>
<evidence type="ECO:0000313" key="8">
    <source>
        <dbReference type="Proteomes" id="UP000887023"/>
    </source>
</evidence>
<evidence type="ECO:0000256" key="5">
    <source>
        <dbReference type="HAMAP-Rule" id="MF_02114"/>
    </source>
</evidence>
<evidence type="ECO:0000256" key="1">
    <source>
        <dbReference type="ARBA" id="ARBA00022679"/>
    </source>
</evidence>
<protein>
    <recommendedName>
        <fullName evidence="5">Phosphoenolpyruvate guanylyltransferase</fullName>
        <shortName evidence="5">PEP guanylyltransferase</shortName>
        <ecNumber evidence="5">2.7.7.105</ecNumber>
    </recommendedName>
</protein>
<dbReference type="Gene3D" id="3.90.550.10">
    <property type="entry name" value="Spore Coat Polysaccharide Biosynthesis Protein SpsA, Chain A"/>
    <property type="match status" value="1"/>
</dbReference>
<gene>
    <name evidence="7" type="primary">cofC</name>
    <name evidence="5" type="synonym">fbiD</name>
    <name evidence="7" type="ORF">KV203_12370</name>
</gene>
<proteinExistence type="inferred from homology"/>
<keyword evidence="3 5" id="KW-0547">Nucleotide-binding</keyword>
<dbReference type="NCBIfam" id="TIGR03552">
    <property type="entry name" value="F420_cofC"/>
    <property type="match status" value="1"/>
</dbReference>
<reference evidence="7" key="1">
    <citation type="submission" date="2021-07" db="EMBL/GenBank/DDBJ databases">
        <title>Candidatus Kaistella beijingensis sp. nov. isolated from a municipal wastewater treatment plant is involved in sludge foaming.</title>
        <authorList>
            <person name="Song Y."/>
            <person name="Liu S.-J."/>
        </authorList>
    </citation>
    <scope>NUCLEOTIDE SEQUENCE</scope>
    <source>
        <strain evidence="7">DSM 43998</strain>
    </source>
</reference>
<evidence type="ECO:0000256" key="3">
    <source>
        <dbReference type="ARBA" id="ARBA00022741"/>
    </source>
</evidence>
<dbReference type="EMBL" id="CP079105">
    <property type="protein sequence ID" value="QXQ15891.1"/>
    <property type="molecule type" value="Genomic_DNA"/>
</dbReference>
<dbReference type="InterPro" id="IPR029044">
    <property type="entry name" value="Nucleotide-diphossugar_trans"/>
</dbReference>